<reference evidence="8 9" key="1">
    <citation type="submission" date="2018-02" db="EMBL/GenBank/DDBJ databases">
        <title>The genomes of Aspergillus section Nigri reveals drivers in fungal speciation.</title>
        <authorList>
            <consortium name="DOE Joint Genome Institute"/>
            <person name="Vesth T.C."/>
            <person name="Nybo J."/>
            <person name="Theobald S."/>
            <person name="Brandl J."/>
            <person name="Frisvad J.C."/>
            <person name="Nielsen K.F."/>
            <person name="Lyhne E.K."/>
            <person name="Kogle M.E."/>
            <person name="Kuo A."/>
            <person name="Riley R."/>
            <person name="Clum A."/>
            <person name="Nolan M."/>
            <person name="Lipzen A."/>
            <person name="Salamov A."/>
            <person name="Henrissat B."/>
            <person name="Wiebenga A."/>
            <person name="De vries R.P."/>
            <person name="Grigoriev I.V."/>
            <person name="Mortensen U.H."/>
            <person name="Andersen M.R."/>
            <person name="Baker S.E."/>
        </authorList>
    </citation>
    <scope>NUCLEOTIDE SEQUENCE [LARGE SCALE GENOMIC DNA]</scope>
    <source>
        <strain evidence="8 9">CBS 121593</strain>
    </source>
</reference>
<organism evidence="8 9">
    <name type="scientific">Aspergillus ibericus CBS 121593</name>
    <dbReference type="NCBI Taxonomy" id="1448316"/>
    <lineage>
        <taxon>Eukaryota</taxon>
        <taxon>Fungi</taxon>
        <taxon>Dikarya</taxon>
        <taxon>Ascomycota</taxon>
        <taxon>Pezizomycotina</taxon>
        <taxon>Eurotiomycetes</taxon>
        <taxon>Eurotiomycetidae</taxon>
        <taxon>Eurotiales</taxon>
        <taxon>Aspergillaceae</taxon>
        <taxon>Aspergillus</taxon>
        <taxon>Aspergillus subgen. Circumdati</taxon>
    </lineage>
</organism>
<dbReference type="PROSITE" id="PS50066">
    <property type="entry name" value="MADS_BOX_2"/>
    <property type="match status" value="1"/>
</dbReference>
<dbReference type="GO" id="GO:0046983">
    <property type="term" value="F:protein dimerization activity"/>
    <property type="evidence" value="ECO:0007669"/>
    <property type="project" value="InterPro"/>
</dbReference>
<protein>
    <recommendedName>
        <fullName evidence="7">MADS-box domain-containing protein</fullName>
    </recommendedName>
</protein>
<dbReference type="Gene3D" id="3.40.1810.10">
    <property type="entry name" value="Transcription factor, MADS-box"/>
    <property type="match status" value="1"/>
</dbReference>
<dbReference type="GO" id="GO:0045944">
    <property type="term" value="P:positive regulation of transcription by RNA polymerase II"/>
    <property type="evidence" value="ECO:0007669"/>
    <property type="project" value="UniProtKB-ARBA"/>
</dbReference>
<keyword evidence="9" id="KW-1185">Reference proteome</keyword>
<dbReference type="GO" id="GO:0005634">
    <property type="term" value="C:nucleus"/>
    <property type="evidence" value="ECO:0007669"/>
    <property type="project" value="UniProtKB-SubCell"/>
</dbReference>
<dbReference type="Proteomes" id="UP000249402">
    <property type="component" value="Unassembled WGS sequence"/>
</dbReference>
<evidence type="ECO:0000256" key="4">
    <source>
        <dbReference type="ARBA" id="ARBA00023163"/>
    </source>
</evidence>
<dbReference type="STRING" id="1448316.A0A395GI23"/>
<sequence length="112" mass="12904">MSKQSPWVKKRHVETARAKSQQRQRRKKSLFKKAAEFSLECDSDVFVAVRIRKTGQIYYLDSSSLSQWINTLSNLESYYPSPIQEIMEDIIPQVEPFPEPGGTPATPKMKNV</sequence>
<name>A0A395GI23_9EURO</name>
<keyword evidence="3" id="KW-0238">DNA-binding</keyword>
<comment type="subcellular location">
    <subcellularLocation>
        <location evidence="1">Nucleus</location>
    </subcellularLocation>
</comment>
<dbReference type="Pfam" id="PF00319">
    <property type="entry name" value="SRF-TF"/>
    <property type="match status" value="1"/>
</dbReference>
<feature type="region of interest" description="Disordered" evidence="6">
    <location>
        <begin position="1"/>
        <end position="27"/>
    </location>
</feature>
<dbReference type="AlphaFoldDB" id="A0A395GI23"/>
<dbReference type="GO" id="GO:0003677">
    <property type="term" value="F:DNA binding"/>
    <property type="evidence" value="ECO:0007669"/>
    <property type="project" value="UniProtKB-KW"/>
</dbReference>
<dbReference type="VEuPathDB" id="FungiDB:BO80DRAFT_450760"/>
<feature type="domain" description="MADS-box" evidence="7">
    <location>
        <begin position="8"/>
        <end position="49"/>
    </location>
</feature>
<evidence type="ECO:0000256" key="6">
    <source>
        <dbReference type="SAM" id="MobiDB-lite"/>
    </source>
</evidence>
<dbReference type="RefSeq" id="XP_025569154.1">
    <property type="nucleotide sequence ID" value="XM_025721838.1"/>
</dbReference>
<evidence type="ECO:0000313" key="9">
    <source>
        <dbReference type="Proteomes" id="UP000249402"/>
    </source>
</evidence>
<keyword evidence="2" id="KW-0805">Transcription regulation</keyword>
<dbReference type="EMBL" id="KZ824518">
    <property type="protein sequence ID" value="RAK94826.1"/>
    <property type="molecule type" value="Genomic_DNA"/>
</dbReference>
<dbReference type="InterPro" id="IPR036879">
    <property type="entry name" value="TF_MADSbox_sf"/>
</dbReference>
<gene>
    <name evidence="8" type="ORF">BO80DRAFT_450760</name>
</gene>
<keyword evidence="5" id="KW-0539">Nucleus</keyword>
<evidence type="ECO:0000256" key="2">
    <source>
        <dbReference type="ARBA" id="ARBA00023015"/>
    </source>
</evidence>
<dbReference type="InterPro" id="IPR002100">
    <property type="entry name" value="TF_MADSbox"/>
</dbReference>
<evidence type="ECO:0000259" key="7">
    <source>
        <dbReference type="PROSITE" id="PS50066"/>
    </source>
</evidence>
<accession>A0A395GI23</accession>
<dbReference type="SUPFAM" id="SSF55455">
    <property type="entry name" value="SRF-like"/>
    <property type="match status" value="1"/>
</dbReference>
<evidence type="ECO:0000313" key="8">
    <source>
        <dbReference type="EMBL" id="RAK94826.1"/>
    </source>
</evidence>
<keyword evidence="4" id="KW-0804">Transcription</keyword>
<dbReference type="GeneID" id="37226703"/>
<dbReference type="OrthoDB" id="1898716at2759"/>
<evidence type="ECO:0000256" key="3">
    <source>
        <dbReference type="ARBA" id="ARBA00023125"/>
    </source>
</evidence>
<evidence type="ECO:0000256" key="1">
    <source>
        <dbReference type="ARBA" id="ARBA00004123"/>
    </source>
</evidence>
<evidence type="ECO:0000256" key="5">
    <source>
        <dbReference type="ARBA" id="ARBA00023242"/>
    </source>
</evidence>
<proteinExistence type="predicted"/>